<accession>A0ABU8VAI1</accession>
<dbReference type="InterPro" id="IPR041667">
    <property type="entry name" value="Cupin_8"/>
</dbReference>
<dbReference type="InterPro" id="IPR003347">
    <property type="entry name" value="JmjC_dom"/>
</dbReference>
<gene>
    <name evidence="2" type="ORF">WKW77_03095</name>
</gene>
<reference evidence="2 3" key="1">
    <citation type="submission" date="2024-03" db="EMBL/GenBank/DDBJ databases">
        <title>Novel species of the genus Variovorax.</title>
        <authorList>
            <person name="Liu Q."/>
            <person name="Xin Y.-H."/>
        </authorList>
    </citation>
    <scope>NUCLEOTIDE SEQUENCE [LARGE SCALE GENOMIC DNA]</scope>
    <source>
        <strain evidence="2 3">KACC 18899</strain>
    </source>
</reference>
<protein>
    <submittedName>
        <fullName evidence="2">Cupin-like domain-containing protein</fullName>
    </submittedName>
</protein>
<feature type="domain" description="JmjC" evidence="1">
    <location>
        <begin position="114"/>
        <end position="271"/>
    </location>
</feature>
<name>A0ABU8VAI1_9BURK</name>
<evidence type="ECO:0000313" key="3">
    <source>
        <dbReference type="Proteomes" id="UP001365846"/>
    </source>
</evidence>
<keyword evidence="3" id="KW-1185">Reference proteome</keyword>
<evidence type="ECO:0000313" key="2">
    <source>
        <dbReference type="EMBL" id="MEJ8810035.1"/>
    </source>
</evidence>
<evidence type="ECO:0000259" key="1">
    <source>
        <dbReference type="PROSITE" id="PS51184"/>
    </source>
</evidence>
<organism evidence="2 3">
    <name type="scientific">Variovorax ureilyticus</name>
    <dbReference type="NCBI Taxonomy" id="1836198"/>
    <lineage>
        <taxon>Bacteria</taxon>
        <taxon>Pseudomonadati</taxon>
        <taxon>Pseudomonadota</taxon>
        <taxon>Betaproteobacteria</taxon>
        <taxon>Burkholderiales</taxon>
        <taxon>Comamonadaceae</taxon>
        <taxon>Variovorax</taxon>
    </lineage>
</organism>
<proteinExistence type="predicted"/>
<dbReference type="Gene3D" id="2.60.120.650">
    <property type="entry name" value="Cupin"/>
    <property type="match status" value="1"/>
</dbReference>
<dbReference type="RefSeq" id="WP_340355340.1">
    <property type="nucleotide sequence ID" value="NZ_JBBKZU010000001.1"/>
</dbReference>
<dbReference type="PROSITE" id="PS51184">
    <property type="entry name" value="JMJC"/>
    <property type="match status" value="1"/>
</dbReference>
<comment type="caution">
    <text evidence="2">The sequence shown here is derived from an EMBL/GenBank/DDBJ whole genome shotgun (WGS) entry which is preliminary data.</text>
</comment>
<dbReference type="SUPFAM" id="SSF51197">
    <property type="entry name" value="Clavaminate synthase-like"/>
    <property type="match status" value="1"/>
</dbReference>
<dbReference type="EMBL" id="JBBKZU010000001">
    <property type="protein sequence ID" value="MEJ8810035.1"/>
    <property type="molecule type" value="Genomic_DNA"/>
</dbReference>
<dbReference type="Proteomes" id="UP001365846">
    <property type="component" value="Unassembled WGS sequence"/>
</dbReference>
<dbReference type="Pfam" id="PF13621">
    <property type="entry name" value="Cupin_8"/>
    <property type="match status" value="1"/>
</dbReference>
<sequence length="321" mass="36473">MLFGEFVPRERAAALARGRGPGAEGLLQFDPEEVGNAYNRRPFILRHRLTEHPLLTPQALFSLCRRLPSDYVKIRRGVIPGNAHFDSSYDRYRDGLSLEETLEHFEELKAYICIYNPERDPIYRPLIDSLLGEIAAAIADTDPVVTWFSTYIFVSTSGAVTPYHMDREMNFLLQVRGDKEVLLWDPADDEILSPAEKDHLLSGFGAWRPIYKPSFEAKAMHFDLRPGLGVHHPFIAPHRVHTLDGLSVSLAFTFRTLKSDVATKAHSFNEVLRRLRMSPQPIGENEALDHAKAVASNAVRVPIRLWQARRRVMYSRTQASA</sequence>